<reference evidence="1" key="1">
    <citation type="submission" date="2006-10" db="EMBL/GenBank/DDBJ databases">
        <title>Complete sequence of Solibacter usitatus Ellin6076.</title>
        <authorList>
            <consortium name="US DOE Joint Genome Institute"/>
            <person name="Copeland A."/>
            <person name="Lucas S."/>
            <person name="Lapidus A."/>
            <person name="Barry K."/>
            <person name="Detter J.C."/>
            <person name="Glavina del Rio T."/>
            <person name="Hammon N."/>
            <person name="Israni S."/>
            <person name="Dalin E."/>
            <person name="Tice H."/>
            <person name="Pitluck S."/>
            <person name="Thompson L.S."/>
            <person name="Brettin T."/>
            <person name="Bruce D."/>
            <person name="Han C."/>
            <person name="Tapia R."/>
            <person name="Gilna P."/>
            <person name="Schmutz J."/>
            <person name="Larimer F."/>
            <person name="Land M."/>
            <person name="Hauser L."/>
            <person name="Kyrpides N."/>
            <person name="Mikhailova N."/>
            <person name="Janssen P.H."/>
            <person name="Kuske C.R."/>
            <person name="Richardson P."/>
        </authorList>
    </citation>
    <scope>NUCLEOTIDE SEQUENCE</scope>
    <source>
        <strain evidence="1">Ellin6076</strain>
    </source>
</reference>
<dbReference type="InParanoid" id="Q023K4"/>
<organism evidence="1">
    <name type="scientific">Solibacter usitatus (strain Ellin6076)</name>
    <dbReference type="NCBI Taxonomy" id="234267"/>
    <lineage>
        <taxon>Bacteria</taxon>
        <taxon>Pseudomonadati</taxon>
        <taxon>Acidobacteriota</taxon>
        <taxon>Terriglobia</taxon>
        <taxon>Bryobacterales</taxon>
        <taxon>Solibacteraceae</taxon>
        <taxon>Candidatus Solibacter</taxon>
    </lineage>
</organism>
<name>Q023K4_SOLUE</name>
<accession>Q023K4</accession>
<sequence>MDVEHFNTAVLISAIPCIAFHSIGQFNISSSHSISARNPSPRPLRITPSAHSILLLQSKRQGRWNTARTPIPLSKIFASDALSILMVRPSSSSMESPVTEARAMDHVLSLYSLFRKSSRKLLMQHPG</sequence>
<dbReference type="AlphaFoldDB" id="Q023K4"/>
<gene>
    <name evidence="1" type="ordered locus">Acid_2850</name>
</gene>
<proteinExistence type="predicted"/>
<dbReference type="KEGG" id="sus:Acid_2850"/>
<dbReference type="HOGENOM" id="CLU_1969075_0_0_0"/>
<dbReference type="EMBL" id="CP000473">
    <property type="protein sequence ID" value="ABJ83836.1"/>
    <property type="molecule type" value="Genomic_DNA"/>
</dbReference>
<evidence type="ECO:0000313" key="1">
    <source>
        <dbReference type="EMBL" id="ABJ83836.1"/>
    </source>
</evidence>
<protein>
    <submittedName>
        <fullName evidence="1">Uncharacterized protein</fullName>
    </submittedName>
</protein>